<dbReference type="EMBL" id="CP115965">
    <property type="protein sequence ID" value="WZW98200.1"/>
    <property type="molecule type" value="Genomic_DNA"/>
</dbReference>
<evidence type="ECO:0000313" key="2">
    <source>
        <dbReference type="Proteomes" id="UP001434337"/>
    </source>
</evidence>
<keyword evidence="2" id="KW-1185">Reference proteome</keyword>
<evidence type="ECO:0000313" key="1">
    <source>
        <dbReference type="EMBL" id="WZW98200.1"/>
    </source>
</evidence>
<protein>
    <submittedName>
        <fullName evidence="1">MmcQ/YjbR family DNA-binding protein</fullName>
    </submittedName>
</protein>
<dbReference type="InterPro" id="IPR038056">
    <property type="entry name" value="YjbR-like_sf"/>
</dbReference>
<dbReference type="SUPFAM" id="SSF142906">
    <property type="entry name" value="YjbR-like"/>
    <property type="match status" value="1"/>
</dbReference>
<proteinExistence type="predicted"/>
<dbReference type="InterPro" id="IPR058532">
    <property type="entry name" value="YjbR/MT2646/Rv2570-like"/>
</dbReference>
<name>A0ABZ3C5Z2_9ACTN</name>
<reference evidence="1 2" key="1">
    <citation type="journal article" date="2023" name="Environ Microbiome">
        <title>A coral-associated actinobacterium mitigates coral bleaching under heat stress.</title>
        <authorList>
            <person name="Li J."/>
            <person name="Zou Y."/>
            <person name="Li Q."/>
            <person name="Zhang J."/>
            <person name="Bourne D.G."/>
            <person name="Lyu Y."/>
            <person name="Liu C."/>
            <person name="Zhang S."/>
        </authorList>
    </citation>
    <scope>NUCLEOTIDE SEQUENCE [LARGE SCALE GENOMIC DNA]</scope>
    <source>
        <strain evidence="1 2">SCSIO 13291</strain>
    </source>
</reference>
<dbReference type="GO" id="GO:0003677">
    <property type="term" value="F:DNA binding"/>
    <property type="evidence" value="ECO:0007669"/>
    <property type="project" value="UniProtKB-KW"/>
</dbReference>
<gene>
    <name evidence="1" type="ORF">PCC79_15110</name>
</gene>
<dbReference type="Pfam" id="PF04237">
    <property type="entry name" value="YjbR"/>
    <property type="match status" value="1"/>
</dbReference>
<keyword evidence="1" id="KW-0238">DNA-binding</keyword>
<sequence>MTHPQMFDDDDALLAGLRNLALSFPGAQEKVSHGRPVWFTRKTFASYGGHVKGSHGDTSLSRALLFKPDADHRDLLLRDERFVVPAYDGPYGWLALALDTWEPSAEEVRDLLEESFRMTAPPALVRELEA</sequence>
<organism evidence="1 2">
    <name type="scientific">Propioniciclava soli</name>
    <dbReference type="NCBI Taxonomy" id="2775081"/>
    <lineage>
        <taxon>Bacteria</taxon>
        <taxon>Bacillati</taxon>
        <taxon>Actinomycetota</taxon>
        <taxon>Actinomycetes</taxon>
        <taxon>Propionibacteriales</taxon>
        <taxon>Propionibacteriaceae</taxon>
        <taxon>Propioniciclava</taxon>
    </lineage>
</organism>
<dbReference type="Gene3D" id="3.90.1150.30">
    <property type="match status" value="1"/>
</dbReference>
<dbReference type="RefSeq" id="WP_232547252.1">
    <property type="nucleotide sequence ID" value="NZ_CP115965.1"/>
</dbReference>
<dbReference type="Proteomes" id="UP001434337">
    <property type="component" value="Chromosome"/>
</dbReference>
<accession>A0ABZ3C5Z2</accession>